<organism evidence="3 4">
    <name type="scientific">Aureococcus anophagefferens</name>
    <name type="common">Harmful bloom alga</name>
    <dbReference type="NCBI Taxonomy" id="44056"/>
    <lineage>
        <taxon>Eukaryota</taxon>
        <taxon>Sar</taxon>
        <taxon>Stramenopiles</taxon>
        <taxon>Ochrophyta</taxon>
        <taxon>Pelagophyceae</taxon>
        <taxon>Pelagomonadales</taxon>
        <taxon>Pelagomonadaceae</taxon>
        <taxon>Aureococcus</taxon>
    </lineage>
</organism>
<dbReference type="Proteomes" id="UP001363151">
    <property type="component" value="Unassembled WGS sequence"/>
</dbReference>
<keyword evidence="4" id="KW-1185">Reference proteome</keyword>
<name>A0ABR1GAE6_AURAN</name>
<comment type="caution">
    <text evidence="3">The sequence shown here is derived from an EMBL/GenBank/DDBJ whole genome shotgun (WGS) entry which is preliminary data.</text>
</comment>
<dbReference type="Pfam" id="PF07477">
    <property type="entry name" value="Glyco_hydro_67C"/>
    <property type="match status" value="1"/>
</dbReference>
<evidence type="ECO:0000313" key="3">
    <source>
        <dbReference type="EMBL" id="KAK7250039.1"/>
    </source>
</evidence>
<evidence type="ECO:0000259" key="2">
    <source>
        <dbReference type="Pfam" id="PF07477"/>
    </source>
</evidence>
<proteinExistence type="predicted"/>
<protein>
    <recommendedName>
        <fullName evidence="2">Glycosyl hydrolase family 67 C-terminal domain-containing protein</fullName>
    </recommendedName>
</protein>
<dbReference type="InterPro" id="IPR017853">
    <property type="entry name" value="GH"/>
</dbReference>
<gene>
    <name evidence="3" type="ORF">SO694_00006060</name>
</gene>
<feature type="compositionally biased region" description="Gly residues" evidence="1">
    <location>
        <begin position="96"/>
        <end position="109"/>
    </location>
</feature>
<accession>A0ABR1GAE6</accession>
<dbReference type="SUPFAM" id="SSF51445">
    <property type="entry name" value="(Trans)glycosidases"/>
    <property type="match status" value="1"/>
</dbReference>
<reference evidence="3 4" key="1">
    <citation type="submission" date="2024-03" db="EMBL/GenBank/DDBJ databases">
        <title>Aureococcus anophagefferens CCMP1851 and Kratosvirus quantuckense: Draft genome of a second virus-susceptible host strain in the model system.</title>
        <authorList>
            <person name="Chase E."/>
            <person name="Truchon A.R."/>
            <person name="Schepens W."/>
            <person name="Wilhelm S.W."/>
        </authorList>
    </citation>
    <scope>NUCLEOTIDE SEQUENCE [LARGE SCALE GENOMIC DNA]</scope>
    <source>
        <strain evidence="3 4">CCMP1851</strain>
    </source>
</reference>
<dbReference type="InterPro" id="IPR037054">
    <property type="entry name" value="A-glucoronidase_C_sf"/>
</dbReference>
<dbReference type="Gene3D" id="3.90.1330.10">
    <property type="entry name" value="Alpha-glucuronidase, C-terminal domain"/>
    <property type="match status" value="1"/>
</dbReference>
<feature type="domain" description="Glycosyl hydrolase family 67 C-terminal" evidence="2">
    <location>
        <begin position="18"/>
        <end position="67"/>
    </location>
</feature>
<dbReference type="EMBL" id="JBBJCI010000038">
    <property type="protein sequence ID" value="KAK7250039.1"/>
    <property type="molecule type" value="Genomic_DNA"/>
</dbReference>
<sequence length="182" mass="19109">MPTPANYTPATADATVPLYDYIRFQHYDAVAQVAELAKRWDALEGRVDDARFSGVKARFAQQVRDATPCDTIMGQFDAWRDGPDVGKRDGGVVGKMLGGDDGPDVGAGEGTRDGTYDGENDGDTVGRPLGSMLGAGVGFGVGVAVGVVGVGSLRGTTGLFEFRGDARAKMNGFRAKMTVARK</sequence>
<dbReference type="InterPro" id="IPR011099">
    <property type="entry name" value="Glyco_hydro_67_C"/>
</dbReference>
<evidence type="ECO:0000256" key="1">
    <source>
        <dbReference type="SAM" id="MobiDB-lite"/>
    </source>
</evidence>
<evidence type="ECO:0000313" key="4">
    <source>
        <dbReference type="Proteomes" id="UP001363151"/>
    </source>
</evidence>
<feature type="region of interest" description="Disordered" evidence="1">
    <location>
        <begin position="96"/>
        <end position="124"/>
    </location>
</feature>